<gene>
    <name evidence="2" type="ORF">J7T18_14740</name>
</gene>
<dbReference type="Proteomes" id="UP000674270">
    <property type="component" value="Unassembled WGS sequence"/>
</dbReference>
<organism evidence="2 3">
    <name type="scientific">Providencia huaxiensis</name>
    <dbReference type="NCBI Taxonomy" id="2027290"/>
    <lineage>
        <taxon>Bacteria</taxon>
        <taxon>Pseudomonadati</taxon>
        <taxon>Pseudomonadota</taxon>
        <taxon>Gammaproteobacteria</taxon>
        <taxon>Enterobacterales</taxon>
        <taxon>Morganellaceae</taxon>
        <taxon>Providencia</taxon>
    </lineage>
</organism>
<dbReference type="Gene3D" id="2.30.130.30">
    <property type="entry name" value="Hypothetical protein"/>
    <property type="match status" value="1"/>
</dbReference>
<accession>A0A8I2DBF7</accession>
<name>A0A8I2DBF7_9GAMM</name>
<protein>
    <submittedName>
        <fullName evidence="2">DUF3850 domain-containing protein</fullName>
    </submittedName>
</protein>
<evidence type="ECO:0000259" key="1">
    <source>
        <dbReference type="Pfam" id="PF12961"/>
    </source>
</evidence>
<evidence type="ECO:0000313" key="3">
    <source>
        <dbReference type="Proteomes" id="UP000674270"/>
    </source>
</evidence>
<feature type="domain" description="DUF3850" evidence="1">
    <location>
        <begin position="4"/>
        <end position="72"/>
    </location>
</feature>
<dbReference type="AlphaFoldDB" id="A0A8I2DBF7"/>
<dbReference type="RefSeq" id="WP_210848710.1">
    <property type="nucleotide sequence ID" value="NZ_JAGKLY010000006.1"/>
</dbReference>
<sequence length="95" mass="11183">MAKHLLKIKPEYFEKILRKEKRAEFRHNDRNFLCTDILILQEIKLTCGSRQGGEYTGREITCVITDVTKVNDVYAELAHLPEFVMLSFLVVERRL</sequence>
<proteinExistence type="predicted"/>
<dbReference type="SUPFAM" id="SSF88697">
    <property type="entry name" value="PUA domain-like"/>
    <property type="match status" value="1"/>
</dbReference>
<dbReference type="EMBL" id="JAGKLY010000006">
    <property type="protein sequence ID" value="MBQ0269560.1"/>
    <property type="molecule type" value="Genomic_DNA"/>
</dbReference>
<dbReference type="InterPro" id="IPR015947">
    <property type="entry name" value="PUA-like_sf"/>
</dbReference>
<dbReference type="InterPro" id="IPR039440">
    <property type="entry name" value="DUF3850"/>
</dbReference>
<comment type="caution">
    <text evidence="2">The sequence shown here is derived from an EMBL/GenBank/DDBJ whole genome shotgun (WGS) entry which is preliminary data.</text>
</comment>
<dbReference type="Pfam" id="PF12961">
    <property type="entry name" value="DUF3850"/>
    <property type="match status" value="1"/>
</dbReference>
<reference evidence="2" key="1">
    <citation type="submission" date="2021-03" db="EMBL/GenBank/DDBJ databases">
        <authorList>
            <person name="Stanton E."/>
        </authorList>
    </citation>
    <scope>NUCLEOTIDE SEQUENCE</scope>
    <source>
        <strain evidence="2">2020EL-00113</strain>
    </source>
</reference>
<evidence type="ECO:0000313" key="2">
    <source>
        <dbReference type="EMBL" id="MBQ0269560.1"/>
    </source>
</evidence>